<protein>
    <recommendedName>
        <fullName evidence="1">Type IV secretion system putative lipoprotein virB7</fullName>
    </recommendedName>
</protein>
<dbReference type="PANTHER" id="PTHR31157:SF1">
    <property type="entry name" value="SCP DOMAIN-CONTAINING PROTEIN"/>
    <property type="match status" value="1"/>
</dbReference>
<dbReference type="Proteomes" id="UP000199354">
    <property type="component" value="Unassembled WGS sequence"/>
</dbReference>
<name>A0A1G5CTD6_9FLAO</name>
<dbReference type="RefSeq" id="WP_091140873.1">
    <property type="nucleotide sequence ID" value="NZ_FMVF01000003.1"/>
</dbReference>
<organism evidence="5 6">
    <name type="scientific">Flavobacterium caeni</name>
    <dbReference type="NCBI Taxonomy" id="490189"/>
    <lineage>
        <taxon>Bacteria</taxon>
        <taxon>Pseudomonadati</taxon>
        <taxon>Bacteroidota</taxon>
        <taxon>Flavobacteriia</taxon>
        <taxon>Flavobacteriales</taxon>
        <taxon>Flavobacteriaceae</taxon>
        <taxon>Flavobacterium</taxon>
    </lineage>
</organism>
<feature type="signal peptide" evidence="3">
    <location>
        <begin position="1"/>
        <end position="21"/>
    </location>
</feature>
<evidence type="ECO:0000256" key="3">
    <source>
        <dbReference type="SAM" id="SignalP"/>
    </source>
</evidence>
<dbReference type="AlphaFoldDB" id="A0A1G5CTD6"/>
<dbReference type="PANTHER" id="PTHR31157">
    <property type="entry name" value="SCP DOMAIN-CONTAINING PROTEIN"/>
    <property type="match status" value="1"/>
</dbReference>
<gene>
    <name evidence="5" type="ORF">SAMN02927903_00638</name>
</gene>
<dbReference type="STRING" id="490189.SAMN02927903_00638"/>
<evidence type="ECO:0000259" key="4">
    <source>
        <dbReference type="Pfam" id="PF00188"/>
    </source>
</evidence>
<evidence type="ECO:0000313" key="6">
    <source>
        <dbReference type="Proteomes" id="UP000199354"/>
    </source>
</evidence>
<dbReference type="SUPFAM" id="SSF55797">
    <property type="entry name" value="PR-1-like"/>
    <property type="match status" value="1"/>
</dbReference>
<feature type="domain" description="SCP" evidence="4">
    <location>
        <begin position="51"/>
        <end position="159"/>
    </location>
</feature>
<evidence type="ECO:0000256" key="2">
    <source>
        <dbReference type="ARBA" id="ARBA00022729"/>
    </source>
</evidence>
<dbReference type="Pfam" id="PF00188">
    <property type="entry name" value="CAP"/>
    <property type="match status" value="1"/>
</dbReference>
<dbReference type="CDD" id="cd05379">
    <property type="entry name" value="CAP_bacterial"/>
    <property type="match status" value="1"/>
</dbReference>
<evidence type="ECO:0000313" key="5">
    <source>
        <dbReference type="EMBL" id="SCY05723.1"/>
    </source>
</evidence>
<proteinExistence type="predicted"/>
<reference evidence="5 6" key="1">
    <citation type="submission" date="2016-10" db="EMBL/GenBank/DDBJ databases">
        <authorList>
            <person name="de Groot N.N."/>
        </authorList>
    </citation>
    <scope>NUCLEOTIDE SEQUENCE [LARGE SCALE GENOMIC DNA]</scope>
    <source>
        <strain evidence="5 6">CGMCC 1.7031</strain>
    </source>
</reference>
<dbReference type="InterPro" id="IPR012640">
    <property type="entry name" value="Membr_lipoprot_lipid_attach_CS"/>
</dbReference>
<dbReference type="EMBL" id="FMVF01000003">
    <property type="protein sequence ID" value="SCY05723.1"/>
    <property type="molecule type" value="Genomic_DNA"/>
</dbReference>
<dbReference type="InterPro" id="IPR035940">
    <property type="entry name" value="CAP_sf"/>
</dbReference>
<accession>A0A1G5CTD6</accession>
<dbReference type="Pfam" id="PF08139">
    <property type="entry name" value="LPAM_1"/>
    <property type="match status" value="1"/>
</dbReference>
<keyword evidence="6" id="KW-1185">Reference proteome</keyword>
<sequence>MKKYFGALVLALALASCSSDAPVAESPASASNTTWEIEHYAYSTDEVKLAEAINNHRQSIGLAPLETTDYVSVISSEHNQYMIENNVVNHDNFELRAQEIIETMGASTVHENVAYNFSTASSVLAAWLNSDEHKANIEGDFTHFGVSIRIDPETGKKFYTNIFVKL</sequence>
<dbReference type="OrthoDB" id="982527at2"/>
<dbReference type="Gene3D" id="3.40.33.10">
    <property type="entry name" value="CAP"/>
    <property type="match status" value="1"/>
</dbReference>
<evidence type="ECO:0000256" key="1">
    <source>
        <dbReference type="ARBA" id="ARBA00017922"/>
    </source>
</evidence>
<keyword evidence="2 3" id="KW-0732">Signal</keyword>
<dbReference type="PROSITE" id="PS51257">
    <property type="entry name" value="PROKAR_LIPOPROTEIN"/>
    <property type="match status" value="1"/>
</dbReference>
<dbReference type="InterPro" id="IPR014044">
    <property type="entry name" value="CAP_dom"/>
</dbReference>
<feature type="chain" id="PRO_5011579669" description="Type IV secretion system putative lipoprotein virB7" evidence="3">
    <location>
        <begin position="22"/>
        <end position="166"/>
    </location>
</feature>